<reference evidence="5" key="1">
    <citation type="submission" date="2025-08" db="UniProtKB">
        <authorList>
            <consortium name="Ensembl"/>
        </authorList>
    </citation>
    <scope>IDENTIFICATION</scope>
</reference>
<reference evidence="5" key="2">
    <citation type="submission" date="2025-09" db="UniProtKB">
        <authorList>
            <consortium name="Ensembl"/>
        </authorList>
    </citation>
    <scope>IDENTIFICATION</scope>
</reference>
<evidence type="ECO:0000256" key="1">
    <source>
        <dbReference type="ARBA" id="ARBA00022670"/>
    </source>
</evidence>
<dbReference type="Pfam" id="PF00692">
    <property type="entry name" value="dUTPase"/>
    <property type="match status" value="1"/>
</dbReference>
<dbReference type="InterPro" id="IPR001969">
    <property type="entry name" value="Aspartic_peptidase_AS"/>
</dbReference>
<feature type="domain" description="Peptidase A2" evidence="4">
    <location>
        <begin position="119"/>
        <end position="166"/>
    </location>
</feature>
<dbReference type="InterPro" id="IPR018061">
    <property type="entry name" value="Retropepsins"/>
</dbReference>
<evidence type="ECO:0000256" key="3">
    <source>
        <dbReference type="ARBA" id="ARBA00022801"/>
    </source>
</evidence>
<keyword evidence="2" id="KW-0064">Aspartyl protease</keyword>
<evidence type="ECO:0000259" key="4">
    <source>
        <dbReference type="PROSITE" id="PS50175"/>
    </source>
</evidence>
<dbReference type="Gene3D" id="2.70.40.10">
    <property type="match status" value="1"/>
</dbReference>
<keyword evidence="6" id="KW-1185">Reference proteome</keyword>
<keyword evidence="1" id="KW-0645">Protease</keyword>
<dbReference type="InterPro" id="IPR051592">
    <property type="entry name" value="HERV-K_Pro_peptidase_A2"/>
</dbReference>
<protein>
    <recommendedName>
        <fullName evidence="4">Peptidase A2 domain-containing protein</fullName>
    </recommendedName>
</protein>
<dbReference type="Pfam" id="PF00077">
    <property type="entry name" value="RVP"/>
    <property type="match status" value="1"/>
</dbReference>
<dbReference type="Ensembl" id="ENSMSIT00000040615.1">
    <property type="protein sequence ID" value="ENSMSIP00000032181.1"/>
    <property type="gene ID" value="ENSMSIG00000026970.1"/>
</dbReference>
<dbReference type="SUPFAM" id="SSF51283">
    <property type="entry name" value="dUTPase-like"/>
    <property type="match status" value="1"/>
</dbReference>
<dbReference type="InterPro" id="IPR036157">
    <property type="entry name" value="dUTPase-like_sf"/>
</dbReference>
<dbReference type="GO" id="GO:0006508">
    <property type="term" value="P:proteolysis"/>
    <property type="evidence" value="ECO:0007669"/>
    <property type="project" value="UniProtKB-KW"/>
</dbReference>
<dbReference type="PANTHER" id="PTHR19422">
    <property type="entry name" value="GAG RETROVIRAL POLYPROTEIN"/>
    <property type="match status" value="1"/>
</dbReference>
<evidence type="ECO:0000313" key="6">
    <source>
        <dbReference type="Proteomes" id="UP000694415"/>
    </source>
</evidence>
<dbReference type="AlphaFoldDB" id="A0A8C6I8U1"/>
<dbReference type="SUPFAM" id="SSF50630">
    <property type="entry name" value="Acid proteases"/>
    <property type="match status" value="1"/>
</dbReference>
<accession>A0A8C6I8U1</accession>
<evidence type="ECO:0000256" key="2">
    <source>
        <dbReference type="ARBA" id="ARBA00022750"/>
    </source>
</evidence>
<evidence type="ECO:0000313" key="5">
    <source>
        <dbReference type="Ensembl" id="ENSMSIP00000032181.1"/>
    </source>
</evidence>
<dbReference type="InterPro" id="IPR021109">
    <property type="entry name" value="Peptidase_aspartic_dom_sf"/>
</dbReference>
<dbReference type="InterPro" id="IPR033704">
    <property type="entry name" value="dUTPase_trimeric"/>
</dbReference>
<dbReference type="GO" id="GO:0004190">
    <property type="term" value="F:aspartic-type endopeptidase activity"/>
    <property type="evidence" value="ECO:0007669"/>
    <property type="project" value="UniProtKB-KW"/>
</dbReference>
<proteinExistence type="predicted"/>
<dbReference type="GeneTree" id="ENSGT00530000064196"/>
<dbReference type="Proteomes" id="UP000694415">
    <property type="component" value="Unplaced"/>
</dbReference>
<dbReference type="InterPro" id="IPR029054">
    <property type="entry name" value="dUTPase-like"/>
</dbReference>
<sequence>MPQLTAVNTGEFEPLPQKTFFLIIGRVSRLLQGLMVTPTVVDTDYHGEIKILVTAMQGPLTLRAGEHIVQALPLPLFGHFPYMKEERGPSSLGSSEVYWAQKITDSWPMPILFLEDKQFQGLLDTGADATVISSTHWPAAWPLQPTKRWCNPLIIKFTAKRRNLEA</sequence>
<dbReference type="PROSITE" id="PS50175">
    <property type="entry name" value="ASP_PROT_RETROV"/>
    <property type="match status" value="1"/>
</dbReference>
<keyword evidence="3" id="KW-0378">Hydrolase</keyword>
<dbReference type="CDD" id="cd07557">
    <property type="entry name" value="trimeric_dUTPase"/>
    <property type="match status" value="1"/>
</dbReference>
<dbReference type="InterPro" id="IPR001995">
    <property type="entry name" value="Peptidase_A2_cat"/>
</dbReference>
<dbReference type="PROSITE" id="PS00141">
    <property type="entry name" value="ASP_PROTEASE"/>
    <property type="match status" value="1"/>
</dbReference>
<name>A0A8C6I8U1_MUSSI</name>
<organism evidence="5 6">
    <name type="scientific">Mus spicilegus</name>
    <name type="common">Mound-building mouse</name>
    <dbReference type="NCBI Taxonomy" id="10103"/>
    <lineage>
        <taxon>Eukaryota</taxon>
        <taxon>Metazoa</taxon>
        <taxon>Chordata</taxon>
        <taxon>Craniata</taxon>
        <taxon>Vertebrata</taxon>
        <taxon>Euteleostomi</taxon>
        <taxon>Mammalia</taxon>
        <taxon>Eutheria</taxon>
        <taxon>Euarchontoglires</taxon>
        <taxon>Glires</taxon>
        <taxon>Rodentia</taxon>
        <taxon>Myomorpha</taxon>
        <taxon>Muroidea</taxon>
        <taxon>Muridae</taxon>
        <taxon>Murinae</taxon>
        <taxon>Mus</taxon>
        <taxon>Mus</taxon>
    </lineage>
</organism>
<dbReference type="PANTHER" id="PTHR19422:SF123">
    <property type="entry name" value="RT1 CLASS I, LOCUS CE15"/>
    <property type="match status" value="1"/>
</dbReference>
<dbReference type="Gene3D" id="2.40.70.10">
    <property type="entry name" value="Acid Proteases"/>
    <property type="match status" value="1"/>
</dbReference>